<feature type="domain" description="HAMP" evidence="2">
    <location>
        <begin position="327"/>
        <end position="381"/>
    </location>
</feature>
<dbReference type="Gene3D" id="6.10.340.10">
    <property type="match status" value="1"/>
</dbReference>
<organism evidence="3 4">
    <name type="scientific">Terasakiella brassicae</name>
    <dbReference type="NCBI Taxonomy" id="1634917"/>
    <lineage>
        <taxon>Bacteria</taxon>
        <taxon>Pseudomonadati</taxon>
        <taxon>Pseudomonadota</taxon>
        <taxon>Alphaproteobacteria</taxon>
        <taxon>Rhodospirillales</taxon>
        <taxon>Terasakiellaceae</taxon>
        <taxon>Terasakiella</taxon>
    </lineage>
</organism>
<dbReference type="Pfam" id="PF00211">
    <property type="entry name" value="Guanylate_cyc"/>
    <property type="match status" value="1"/>
</dbReference>
<reference evidence="3" key="2">
    <citation type="submission" date="2020-09" db="EMBL/GenBank/DDBJ databases">
        <authorList>
            <person name="Sun Q."/>
            <person name="Zhou Y."/>
        </authorList>
    </citation>
    <scope>NUCLEOTIDE SEQUENCE</scope>
    <source>
        <strain evidence="3">CGMCC 1.15254</strain>
    </source>
</reference>
<dbReference type="PROSITE" id="PS50125">
    <property type="entry name" value="GUANYLATE_CYCLASE_2"/>
    <property type="match status" value="1"/>
</dbReference>
<protein>
    <recommendedName>
        <fullName evidence="5">Adenylate cyclase</fullName>
    </recommendedName>
</protein>
<dbReference type="Gene3D" id="3.30.70.1230">
    <property type="entry name" value="Nucleotide cyclase"/>
    <property type="match status" value="1"/>
</dbReference>
<sequence length="587" mass="65498">MILFAVAHVLYLGLNFTTKLTKDYNHLLIETALNRLTDEVENLLFPVENQARWISDQVKIGNLDIENHAQVQTFFRGVISATPNVTGVGIQYPDGVARYLLRDENVWREDLDATPEETVKLFQLMDKVKTNVWGRFFWYEERKQTVVNMRAPLYQNGELKGVLFIGVTVADLSKTILTTSTDEFLTPFILYGTKHLLAHPLLTHGSTVSDEIGRGTDWLEGKSEVPLPRLVDFQDSKLNRLIAGPVIKAGLITPIQDVEVNRARIEDDLYVVATRKLERFGETPWITGVYINTEKSDRNAGTQLFEMAGAGFLILVISIVLSLKVGKKLARPIIRLADTAKKVRSGKFEDIEPLPRSRLRELDQAALAFNEMVEGMRERDMIREVFGRYVPESVAASLMQESGELKPISTQATILFSDLEGFTQLTEEVGPERIVAILNEYFSQVVEILERYGGVVTQFQGDAVLATFNVPIKAPDHAECALRAALEICNTLDTKTFDGIYLKSRIGLNTGTVVAGAVGAQGRLNYTVHGDAVNLASRIENLNKEFGTNILISEATAQNVKNIELRTIGTTTVRGLNGRVRLYVPKT</sequence>
<dbReference type="AlphaFoldDB" id="A0A917F4M5"/>
<comment type="caution">
    <text evidence="3">The sequence shown here is derived from an EMBL/GenBank/DDBJ whole genome shotgun (WGS) entry which is preliminary data.</text>
</comment>
<dbReference type="CDD" id="cd06225">
    <property type="entry name" value="HAMP"/>
    <property type="match status" value="1"/>
</dbReference>
<dbReference type="CDD" id="cd18773">
    <property type="entry name" value="PDC1_HK_sensor"/>
    <property type="match status" value="1"/>
</dbReference>
<dbReference type="InterPro" id="IPR050697">
    <property type="entry name" value="Adenylyl/Guanylyl_Cyclase_3/4"/>
</dbReference>
<evidence type="ECO:0000259" key="2">
    <source>
        <dbReference type="PROSITE" id="PS50885"/>
    </source>
</evidence>
<keyword evidence="4" id="KW-1185">Reference proteome</keyword>
<reference evidence="3" key="1">
    <citation type="journal article" date="2014" name="Int. J. Syst. Evol. Microbiol.">
        <title>Complete genome sequence of Corynebacterium casei LMG S-19264T (=DSM 44701T), isolated from a smear-ripened cheese.</title>
        <authorList>
            <consortium name="US DOE Joint Genome Institute (JGI-PGF)"/>
            <person name="Walter F."/>
            <person name="Albersmeier A."/>
            <person name="Kalinowski J."/>
            <person name="Ruckert C."/>
        </authorList>
    </citation>
    <scope>NUCLEOTIDE SEQUENCE</scope>
    <source>
        <strain evidence="3">CGMCC 1.15254</strain>
    </source>
</reference>
<dbReference type="GO" id="GO:0004016">
    <property type="term" value="F:adenylate cyclase activity"/>
    <property type="evidence" value="ECO:0007669"/>
    <property type="project" value="UniProtKB-ARBA"/>
</dbReference>
<evidence type="ECO:0000259" key="1">
    <source>
        <dbReference type="PROSITE" id="PS50125"/>
    </source>
</evidence>
<dbReference type="EMBL" id="BMHV01000001">
    <property type="protein sequence ID" value="GGF52174.1"/>
    <property type="molecule type" value="Genomic_DNA"/>
</dbReference>
<dbReference type="InterPro" id="IPR001054">
    <property type="entry name" value="A/G_cyclase"/>
</dbReference>
<dbReference type="PANTHER" id="PTHR43081">
    <property type="entry name" value="ADENYLATE CYCLASE, TERMINAL-DIFFERENTIATION SPECIFIC-RELATED"/>
    <property type="match status" value="1"/>
</dbReference>
<dbReference type="GO" id="GO:0009190">
    <property type="term" value="P:cyclic nucleotide biosynthetic process"/>
    <property type="evidence" value="ECO:0007669"/>
    <property type="project" value="InterPro"/>
</dbReference>
<dbReference type="Gene3D" id="3.30.450.20">
    <property type="entry name" value="PAS domain"/>
    <property type="match status" value="1"/>
</dbReference>
<dbReference type="Pfam" id="PF00672">
    <property type="entry name" value="HAMP"/>
    <property type="match status" value="1"/>
</dbReference>
<dbReference type="Proteomes" id="UP000632498">
    <property type="component" value="Unassembled WGS sequence"/>
</dbReference>
<feature type="domain" description="Guanylate cyclase" evidence="1">
    <location>
        <begin position="413"/>
        <end position="540"/>
    </location>
</feature>
<dbReference type="CDD" id="cd07302">
    <property type="entry name" value="CHD"/>
    <property type="match status" value="1"/>
</dbReference>
<dbReference type="SMART" id="SM00044">
    <property type="entry name" value="CYCc"/>
    <property type="match status" value="1"/>
</dbReference>
<dbReference type="GO" id="GO:0016020">
    <property type="term" value="C:membrane"/>
    <property type="evidence" value="ECO:0007669"/>
    <property type="project" value="InterPro"/>
</dbReference>
<dbReference type="SUPFAM" id="SSF55073">
    <property type="entry name" value="Nucleotide cyclase"/>
    <property type="match status" value="1"/>
</dbReference>
<gene>
    <name evidence="3" type="ORF">GCM10011332_01810</name>
</gene>
<dbReference type="GO" id="GO:0035556">
    <property type="term" value="P:intracellular signal transduction"/>
    <property type="evidence" value="ECO:0007669"/>
    <property type="project" value="InterPro"/>
</dbReference>
<accession>A0A917F4M5</accession>
<name>A0A917F4M5_9PROT</name>
<dbReference type="PROSITE" id="PS50885">
    <property type="entry name" value="HAMP"/>
    <property type="match status" value="1"/>
</dbReference>
<dbReference type="InterPro" id="IPR003660">
    <property type="entry name" value="HAMP_dom"/>
</dbReference>
<evidence type="ECO:0000313" key="3">
    <source>
        <dbReference type="EMBL" id="GGF52174.1"/>
    </source>
</evidence>
<dbReference type="SMART" id="SM00304">
    <property type="entry name" value="HAMP"/>
    <property type="match status" value="1"/>
</dbReference>
<dbReference type="InterPro" id="IPR029787">
    <property type="entry name" value="Nucleotide_cyclase"/>
</dbReference>
<dbReference type="PANTHER" id="PTHR43081:SF1">
    <property type="entry name" value="ADENYLATE CYCLASE, TERMINAL-DIFFERENTIATION SPECIFIC"/>
    <property type="match status" value="1"/>
</dbReference>
<evidence type="ECO:0000313" key="4">
    <source>
        <dbReference type="Proteomes" id="UP000632498"/>
    </source>
</evidence>
<proteinExistence type="predicted"/>
<evidence type="ECO:0008006" key="5">
    <source>
        <dbReference type="Google" id="ProtNLM"/>
    </source>
</evidence>